<proteinExistence type="predicted"/>
<evidence type="ECO:0000256" key="1">
    <source>
        <dbReference type="ARBA" id="ARBA00004141"/>
    </source>
</evidence>
<evidence type="ECO:0000256" key="6">
    <source>
        <dbReference type="SAM" id="Phobius"/>
    </source>
</evidence>
<accession>A0A8T3A5K1</accession>
<keyword evidence="9" id="KW-1185">Reference proteome</keyword>
<comment type="caution">
    <text evidence="8">The sequence shown here is derived from an EMBL/GenBank/DDBJ whole genome shotgun (WGS) entry which is preliminary data.</text>
</comment>
<evidence type="ECO:0000313" key="9">
    <source>
        <dbReference type="Proteomes" id="UP000829196"/>
    </source>
</evidence>
<feature type="transmembrane region" description="Helical" evidence="6">
    <location>
        <begin position="125"/>
        <end position="144"/>
    </location>
</feature>
<feature type="transmembrane region" description="Helical" evidence="6">
    <location>
        <begin position="266"/>
        <end position="282"/>
    </location>
</feature>
<dbReference type="Pfam" id="PF00916">
    <property type="entry name" value="Sulfate_transp"/>
    <property type="match status" value="1"/>
</dbReference>
<dbReference type="OrthoDB" id="288203at2759"/>
<dbReference type="CDD" id="cd07042">
    <property type="entry name" value="STAS_SulP_like_sulfate_transporter"/>
    <property type="match status" value="1"/>
</dbReference>
<dbReference type="GO" id="GO:0016020">
    <property type="term" value="C:membrane"/>
    <property type="evidence" value="ECO:0007669"/>
    <property type="project" value="UniProtKB-SubCell"/>
</dbReference>
<dbReference type="Gene3D" id="3.30.750.24">
    <property type="entry name" value="STAS domain"/>
    <property type="match status" value="1"/>
</dbReference>
<name>A0A8T3A5K1_DENNO</name>
<dbReference type="AlphaFoldDB" id="A0A8T3A5K1"/>
<evidence type="ECO:0000259" key="7">
    <source>
        <dbReference type="PROSITE" id="PS50801"/>
    </source>
</evidence>
<feature type="transmembrane region" description="Helical" evidence="6">
    <location>
        <begin position="416"/>
        <end position="438"/>
    </location>
</feature>
<dbReference type="GO" id="GO:0008271">
    <property type="term" value="F:secondary active sulfate transmembrane transporter activity"/>
    <property type="evidence" value="ECO:0007669"/>
    <property type="project" value="InterPro"/>
</dbReference>
<dbReference type="PANTHER" id="PTHR11814">
    <property type="entry name" value="SULFATE TRANSPORTER"/>
    <property type="match status" value="1"/>
</dbReference>
<dbReference type="InterPro" id="IPR011547">
    <property type="entry name" value="SLC26A/SulP_dom"/>
</dbReference>
<feature type="transmembrane region" description="Helical" evidence="6">
    <location>
        <begin position="151"/>
        <end position="167"/>
    </location>
</feature>
<sequence length="661" mass="72269">MTGKVESADEENGDIESGYFSITATAQEIQKSDEVHKVPLPQNKRTFRALKHWSGECFFPDDPLHNVKKQKTVTKKALMVLQYLFPVLIWGSDYSLELLKSDAIAGLTIASLAIPQGISYAKLAYLPPVYGLYSSFVPPLIYLVLGSSRDLAVGSSSIVSVVLGSMISEEVSPYEQPELYLKLALTATFFAGALQASLGLLRLGFIVEFLSKPTLAGFTGGAAIITVLQQLKGLTGINHFTTKTGFLPVVLSVFSHMSEWNSRTMAMGFAFLAFLLLTRHISLKRPKLYLISATGPLISVIISTIIIYAFRPASQTIQTVGMLEEGLNPPSIDKLLFKSSYLMLTIKTGIITGILSLTEGIAVGRTFASLKDYQIDGNKEMMAIGIMNIAGSCSSCFITTGSFSRSAVNYNSGSKTAISNLVMASVVLITMMFLMPLFYYTPNVILAVTIILAVVGLIDFKVPIKLWKVDKIDFIAYLTAFIGVLFISVPIGLAIAVGISVIKILLPVTRPNISIMGNVLGTQSYRSLGQYRDAKRVPYLLILSIEFPIYFASAVYLQDRILRWVREEEERALMLKENGIKCVVLDMSAVTAIDISGIDALLEIKKALNNRSLQVVLANPIGEVANKLFISEAWEKFGSDNIYMNVAEAVAAITKLIKSQQ</sequence>
<comment type="subcellular location">
    <subcellularLocation>
        <location evidence="1">Membrane</location>
        <topology evidence="1">Multi-pass membrane protein</topology>
    </subcellularLocation>
</comment>
<dbReference type="InterPro" id="IPR036513">
    <property type="entry name" value="STAS_dom_sf"/>
</dbReference>
<keyword evidence="4 6" id="KW-1133">Transmembrane helix</keyword>
<dbReference type="Proteomes" id="UP000829196">
    <property type="component" value="Unassembled WGS sequence"/>
</dbReference>
<feature type="transmembrane region" description="Helical" evidence="6">
    <location>
        <begin position="474"/>
        <end position="502"/>
    </location>
</feature>
<protein>
    <recommendedName>
        <fullName evidence="7">STAS domain-containing protein</fullName>
    </recommendedName>
</protein>
<feature type="transmembrane region" description="Helical" evidence="6">
    <location>
        <begin position="444"/>
        <end position="462"/>
    </location>
</feature>
<evidence type="ECO:0000256" key="4">
    <source>
        <dbReference type="ARBA" id="ARBA00022989"/>
    </source>
</evidence>
<evidence type="ECO:0000256" key="3">
    <source>
        <dbReference type="ARBA" id="ARBA00022692"/>
    </source>
</evidence>
<dbReference type="InterPro" id="IPR001902">
    <property type="entry name" value="SLC26A/SulP_fam"/>
</dbReference>
<dbReference type="InterPro" id="IPR018045">
    <property type="entry name" value="S04_transporter_CS"/>
</dbReference>
<feature type="transmembrane region" description="Helical" evidence="6">
    <location>
        <begin position="179"/>
        <end position="201"/>
    </location>
</feature>
<feature type="transmembrane region" description="Helical" evidence="6">
    <location>
        <begin position="382"/>
        <end position="404"/>
    </location>
</feature>
<dbReference type="EMBL" id="JAGYWB010000018">
    <property type="protein sequence ID" value="KAI0491777.1"/>
    <property type="molecule type" value="Genomic_DNA"/>
</dbReference>
<evidence type="ECO:0000313" key="8">
    <source>
        <dbReference type="EMBL" id="KAI0491777.1"/>
    </source>
</evidence>
<dbReference type="SMR" id="A0A8T3A5K1"/>
<evidence type="ECO:0000256" key="5">
    <source>
        <dbReference type="ARBA" id="ARBA00023136"/>
    </source>
</evidence>
<keyword evidence="5 6" id="KW-0472">Membrane</keyword>
<dbReference type="Pfam" id="PF01740">
    <property type="entry name" value="STAS"/>
    <property type="match status" value="1"/>
</dbReference>
<feature type="transmembrane region" description="Helical" evidence="6">
    <location>
        <begin position="537"/>
        <end position="557"/>
    </location>
</feature>
<dbReference type="InterPro" id="IPR002645">
    <property type="entry name" value="STAS_dom"/>
</dbReference>
<dbReference type="NCBIfam" id="TIGR00815">
    <property type="entry name" value="sulP"/>
    <property type="match status" value="1"/>
</dbReference>
<gene>
    <name evidence="8" type="ORF">KFK09_026037</name>
</gene>
<dbReference type="FunFam" id="3.30.750.24:FF:000002">
    <property type="entry name" value="Sulfate transporter 31"/>
    <property type="match status" value="1"/>
</dbReference>
<keyword evidence="2" id="KW-0813">Transport</keyword>
<organism evidence="8 9">
    <name type="scientific">Dendrobium nobile</name>
    <name type="common">Orchid</name>
    <dbReference type="NCBI Taxonomy" id="94219"/>
    <lineage>
        <taxon>Eukaryota</taxon>
        <taxon>Viridiplantae</taxon>
        <taxon>Streptophyta</taxon>
        <taxon>Embryophyta</taxon>
        <taxon>Tracheophyta</taxon>
        <taxon>Spermatophyta</taxon>
        <taxon>Magnoliopsida</taxon>
        <taxon>Liliopsida</taxon>
        <taxon>Asparagales</taxon>
        <taxon>Orchidaceae</taxon>
        <taxon>Epidendroideae</taxon>
        <taxon>Malaxideae</taxon>
        <taxon>Dendrobiinae</taxon>
        <taxon>Dendrobium</taxon>
    </lineage>
</organism>
<dbReference type="PROSITE" id="PS01130">
    <property type="entry name" value="SLC26A"/>
    <property type="match status" value="1"/>
</dbReference>
<feature type="domain" description="STAS" evidence="7">
    <location>
        <begin position="530"/>
        <end position="653"/>
    </location>
</feature>
<reference evidence="8" key="1">
    <citation type="journal article" date="2022" name="Front. Genet.">
        <title>Chromosome-Scale Assembly of the Dendrobium nobile Genome Provides Insights Into the Molecular Mechanism of the Biosynthesis of the Medicinal Active Ingredient of Dendrobium.</title>
        <authorList>
            <person name="Xu Q."/>
            <person name="Niu S.-C."/>
            <person name="Li K.-L."/>
            <person name="Zheng P.-J."/>
            <person name="Zhang X.-J."/>
            <person name="Jia Y."/>
            <person name="Liu Y."/>
            <person name="Niu Y.-X."/>
            <person name="Yu L.-H."/>
            <person name="Chen D.-F."/>
            <person name="Zhang G.-Q."/>
        </authorList>
    </citation>
    <scope>NUCLEOTIDE SEQUENCE</scope>
    <source>
        <tissue evidence="8">Leaf</tissue>
    </source>
</reference>
<dbReference type="PROSITE" id="PS50801">
    <property type="entry name" value="STAS"/>
    <property type="match status" value="1"/>
</dbReference>
<feature type="transmembrane region" description="Helical" evidence="6">
    <location>
        <begin position="288"/>
        <end position="310"/>
    </location>
</feature>
<evidence type="ECO:0000256" key="2">
    <source>
        <dbReference type="ARBA" id="ARBA00022448"/>
    </source>
</evidence>
<dbReference type="SUPFAM" id="SSF52091">
    <property type="entry name" value="SpoIIaa-like"/>
    <property type="match status" value="1"/>
</dbReference>
<feature type="transmembrane region" description="Helical" evidence="6">
    <location>
        <begin position="341"/>
        <end position="362"/>
    </location>
</feature>
<feature type="transmembrane region" description="Helical" evidence="6">
    <location>
        <begin position="77"/>
        <end position="96"/>
    </location>
</feature>
<keyword evidence="3 6" id="KW-0812">Transmembrane</keyword>